<dbReference type="InterPro" id="IPR008979">
    <property type="entry name" value="Galactose-bd-like_sf"/>
</dbReference>
<dbReference type="Gene3D" id="2.10.70.10">
    <property type="entry name" value="Complement Module, domain 1"/>
    <property type="match status" value="3"/>
</dbReference>
<evidence type="ECO:0000256" key="2">
    <source>
        <dbReference type="ARBA" id="ARBA00022723"/>
    </source>
</evidence>
<keyword evidence="14" id="KW-1185">Reference proteome</keyword>
<dbReference type="InterPro" id="IPR016187">
    <property type="entry name" value="CTDL_fold"/>
</dbReference>
<evidence type="ECO:0000259" key="12">
    <source>
        <dbReference type="PROSITE" id="PS50923"/>
    </source>
</evidence>
<feature type="domain" description="Sushi" evidence="12">
    <location>
        <begin position="346"/>
        <end position="405"/>
    </location>
</feature>
<dbReference type="Pfam" id="PF00084">
    <property type="entry name" value="Sushi"/>
    <property type="match status" value="3"/>
</dbReference>
<feature type="non-terminal residue" evidence="13">
    <location>
        <position position="1"/>
    </location>
</feature>
<evidence type="ECO:0000256" key="3">
    <source>
        <dbReference type="ARBA" id="ARBA00022729"/>
    </source>
</evidence>
<proteinExistence type="predicted"/>
<feature type="compositionally biased region" description="Basic residues" evidence="9">
    <location>
        <begin position="557"/>
        <end position="569"/>
    </location>
</feature>
<evidence type="ECO:0000256" key="10">
    <source>
        <dbReference type="SAM" id="Phobius"/>
    </source>
</evidence>
<keyword evidence="7" id="KW-0325">Glycoprotein</keyword>
<keyword evidence="10" id="KW-0472">Membrane</keyword>
<dbReference type="Gene3D" id="3.10.100.10">
    <property type="entry name" value="Mannose-Binding Protein A, subunit A"/>
    <property type="match status" value="1"/>
</dbReference>
<feature type="compositionally biased region" description="Low complexity" evidence="9">
    <location>
        <begin position="511"/>
        <end position="556"/>
    </location>
</feature>
<sequence length="789" mass="86931">LNVAIGKAAMQSSTVGQGHAQKAVDGSPSSFFNPSTCTMTEAERSPWFYVNLLEPVLVQLVRIDFGASCCQGRPATITVRVGNNRPDLGTNPLCRKFTGFIEEGRPLYLPCTRPMAGAFVSIQLESNNGNQSPLSICELFVYTDHALSIEQCPTFRDQPLGGTSTYDGKCYIFYNEHPLNFENAKKFCEVRGGTLVDETSPALQGFLSWELYRRHRNDPNGQYWLGAIRDQRNQQNWKWINGKDVSISFWNLPMTRENCSRFDGTKGWLWSDTNCLIKLNYMCQHRPLSCGRPERPPNSTLMIRSVDVGQTIEYHCNDGSLLLGPNIRTCMSNGFFSEYAPKCKFIECGPPQSISNGQYILNNKSRSYMSTLSYQCNDGFVLVGRGNLICDPDGLWNGPPPRCEPVLCPDPPMITNGFGTLVSNSTRFDSIVEYQCDPGFELIGDKLIQCNRAGYWEGQPGYCIGIYPGQNNPIKPPQVALLPVTNNNQQQQQSNIYTNNPYNSKSSEQQSLPSMTTPSTSISSHYHTTSSSISTVDLSSPSTTSTTGTTINNNNNRNKHIHHQHHTSIHQRPNTQKPSLTNNRISDNEIPDGSSNPSKNHFLGKPSKIAAARLNMGGIIALGIFGGFVFLAAVITIIVIIVRRFKHSHNSLDAQTISTFDSSNGDNPGFYHKYASAWSQLQSSAVLHSGSYKPANMANRLGGGGDVPYEHHHAYLHTANGGGGGGVGACIGPRQRSPNGGGSINEAFRDVGQDSDLYTRSADRRNNNLNGSGGPKRNGNEHDWHRGKY</sequence>
<dbReference type="EMBL" id="NJHN03000129">
    <property type="protein sequence ID" value="KAH9412531.1"/>
    <property type="molecule type" value="Genomic_DNA"/>
</dbReference>
<feature type="disulfide bond" evidence="8">
    <location>
        <begin position="436"/>
        <end position="463"/>
    </location>
</feature>
<evidence type="ECO:0000313" key="14">
    <source>
        <dbReference type="Proteomes" id="UP000887458"/>
    </source>
</evidence>
<evidence type="ECO:0000256" key="9">
    <source>
        <dbReference type="SAM" id="MobiDB-lite"/>
    </source>
</evidence>
<protein>
    <submittedName>
        <fullName evidence="13">C-type lectin (CTL) or carbohydrate-recognition domain (CRD)</fullName>
    </submittedName>
</protein>
<dbReference type="InterPro" id="IPR001304">
    <property type="entry name" value="C-type_lectin-like"/>
</dbReference>
<evidence type="ECO:0000313" key="13">
    <source>
        <dbReference type="EMBL" id="KAH9412531.1"/>
    </source>
</evidence>
<keyword evidence="2" id="KW-0479">Metal-binding</keyword>
<dbReference type="PANTHER" id="PTHR46393">
    <property type="entry name" value="SUSHI DOMAIN-CONTAINING PROTEIN"/>
    <property type="match status" value="1"/>
</dbReference>
<keyword evidence="6 8" id="KW-1015">Disulfide bond</keyword>
<dbReference type="CDD" id="cd00033">
    <property type="entry name" value="CCP"/>
    <property type="match status" value="3"/>
</dbReference>
<dbReference type="InterPro" id="IPR035976">
    <property type="entry name" value="Sushi/SCR/CCP_sf"/>
</dbReference>
<dbReference type="SMART" id="SM00034">
    <property type="entry name" value="CLECT"/>
    <property type="match status" value="1"/>
</dbReference>
<dbReference type="Gene3D" id="2.60.120.260">
    <property type="entry name" value="Galactose-binding domain-like"/>
    <property type="match status" value="1"/>
</dbReference>
<feature type="domain" description="C-type lectin" evidence="11">
    <location>
        <begin position="166"/>
        <end position="284"/>
    </location>
</feature>
<feature type="compositionally biased region" description="Basic and acidic residues" evidence="9">
    <location>
        <begin position="778"/>
        <end position="789"/>
    </location>
</feature>
<gene>
    <name evidence="13" type="primary">CTLSE2_1</name>
    <name evidence="13" type="ORF">DERP_006493</name>
</gene>
<dbReference type="CDD" id="cd00037">
    <property type="entry name" value="CLECT"/>
    <property type="match status" value="1"/>
</dbReference>
<evidence type="ECO:0000256" key="4">
    <source>
        <dbReference type="ARBA" id="ARBA00022737"/>
    </source>
</evidence>
<evidence type="ECO:0000259" key="11">
    <source>
        <dbReference type="PROSITE" id="PS50041"/>
    </source>
</evidence>
<feature type="disulfide bond" evidence="8">
    <location>
        <begin position="376"/>
        <end position="403"/>
    </location>
</feature>
<keyword evidence="10" id="KW-1133">Transmembrane helix</keyword>
<organism evidence="13 14">
    <name type="scientific">Dermatophagoides pteronyssinus</name>
    <name type="common">European house dust mite</name>
    <dbReference type="NCBI Taxonomy" id="6956"/>
    <lineage>
        <taxon>Eukaryota</taxon>
        <taxon>Metazoa</taxon>
        <taxon>Ecdysozoa</taxon>
        <taxon>Arthropoda</taxon>
        <taxon>Chelicerata</taxon>
        <taxon>Arachnida</taxon>
        <taxon>Acari</taxon>
        <taxon>Acariformes</taxon>
        <taxon>Sarcoptiformes</taxon>
        <taxon>Astigmata</taxon>
        <taxon>Psoroptidia</taxon>
        <taxon>Analgoidea</taxon>
        <taxon>Pyroglyphidae</taxon>
        <taxon>Dermatophagoidinae</taxon>
        <taxon>Dermatophagoides</taxon>
    </lineage>
</organism>
<dbReference type="PROSITE" id="PS50923">
    <property type="entry name" value="SUSHI"/>
    <property type="match status" value="3"/>
</dbReference>
<feature type="domain" description="Sushi" evidence="12">
    <location>
        <begin position="288"/>
        <end position="345"/>
    </location>
</feature>
<dbReference type="Pfam" id="PF00059">
    <property type="entry name" value="Lectin_C"/>
    <property type="match status" value="1"/>
</dbReference>
<dbReference type="SUPFAM" id="SSF57535">
    <property type="entry name" value="Complement control module/SCR domain"/>
    <property type="match status" value="3"/>
</dbReference>
<dbReference type="InterPro" id="IPR000436">
    <property type="entry name" value="Sushi_SCR_CCP_dom"/>
</dbReference>
<keyword evidence="10" id="KW-0812">Transmembrane</keyword>
<dbReference type="SMART" id="SM00607">
    <property type="entry name" value="FTP"/>
    <property type="match status" value="1"/>
</dbReference>
<feature type="domain" description="Sushi" evidence="12">
    <location>
        <begin position="406"/>
        <end position="465"/>
    </location>
</feature>
<feature type="region of interest" description="Disordered" evidence="9">
    <location>
        <begin position="729"/>
        <end position="789"/>
    </location>
</feature>
<dbReference type="PROSITE" id="PS50041">
    <property type="entry name" value="C_TYPE_LECTIN_2"/>
    <property type="match status" value="1"/>
</dbReference>
<comment type="caution">
    <text evidence="13">The sequence shown here is derived from an EMBL/GenBank/DDBJ whole genome shotgun (WGS) entry which is preliminary data.</text>
</comment>
<comment type="caution">
    <text evidence="8">Lacks conserved residue(s) required for the propagation of feature annotation.</text>
</comment>
<accession>A0ABQ8IQD5</accession>
<feature type="transmembrane region" description="Helical" evidence="10">
    <location>
        <begin position="616"/>
        <end position="642"/>
    </location>
</feature>
<name>A0ABQ8IQD5_DERPT</name>
<evidence type="ECO:0000256" key="1">
    <source>
        <dbReference type="ARBA" id="ARBA00022659"/>
    </source>
</evidence>
<dbReference type="Proteomes" id="UP000887458">
    <property type="component" value="Unassembled WGS sequence"/>
</dbReference>
<feature type="region of interest" description="Disordered" evidence="9">
    <location>
        <begin position="495"/>
        <end position="602"/>
    </location>
</feature>
<dbReference type="PANTHER" id="PTHR46393:SF7">
    <property type="entry name" value="COMPLEMENT C2"/>
    <property type="match status" value="1"/>
</dbReference>
<keyword evidence="5" id="KW-0106">Calcium</keyword>
<dbReference type="InterPro" id="IPR006585">
    <property type="entry name" value="FTP1"/>
</dbReference>
<evidence type="ECO:0000256" key="7">
    <source>
        <dbReference type="ARBA" id="ARBA00023180"/>
    </source>
</evidence>
<feature type="disulfide bond" evidence="8">
    <location>
        <begin position="316"/>
        <end position="343"/>
    </location>
</feature>
<dbReference type="Pfam" id="PF22633">
    <property type="entry name" value="F5_F8_type_C_2"/>
    <property type="match status" value="1"/>
</dbReference>
<keyword evidence="3" id="KW-0732">Signal</keyword>
<dbReference type="SUPFAM" id="SSF49785">
    <property type="entry name" value="Galactose-binding domain-like"/>
    <property type="match status" value="1"/>
</dbReference>
<evidence type="ECO:0000256" key="5">
    <source>
        <dbReference type="ARBA" id="ARBA00022837"/>
    </source>
</evidence>
<dbReference type="SUPFAM" id="SSF56436">
    <property type="entry name" value="C-type lectin-like"/>
    <property type="match status" value="1"/>
</dbReference>
<keyword evidence="1 8" id="KW-0768">Sushi</keyword>
<dbReference type="SMART" id="SM00032">
    <property type="entry name" value="CCP"/>
    <property type="match status" value="3"/>
</dbReference>
<feature type="compositionally biased region" description="Polar residues" evidence="9">
    <location>
        <begin position="572"/>
        <end position="585"/>
    </location>
</feature>
<feature type="compositionally biased region" description="Polar residues" evidence="9">
    <location>
        <begin position="501"/>
        <end position="510"/>
    </location>
</feature>
<evidence type="ECO:0000256" key="6">
    <source>
        <dbReference type="ARBA" id="ARBA00023157"/>
    </source>
</evidence>
<reference evidence="13 14" key="1">
    <citation type="journal article" date="2018" name="J. Allergy Clin. Immunol.">
        <title>High-quality assembly of Dermatophagoides pteronyssinus genome and transcriptome reveals a wide range of novel allergens.</title>
        <authorList>
            <person name="Liu X.Y."/>
            <person name="Yang K.Y."/>
            <person name="Wang M.Q."/>
            <person name="Kwok J.S."/>
            <person name="Zeng X."/>
            <person name="Yang Z."/>
            <person name="Xiao X.J."/>
            <person name="Lau C.P."/>
            <person name="Li Y."/>
            <person name="Huang Z.M."/>
            <person name="Ba J.G."/>
            <person name="Yim A.K."/>
            <person name="Ouyang C.Y."/>
            <person name="Ngai S.M."/>
            <person name="Chan T.F."/>
            <person name="Leung E.L."/>
            <person name="Liu L."/>
            <person name="Liu Z.G."/>
            <person name="Tsui S.K."/>
        </authorList>
    </citation>
    <scope>NUCLEOTIDE SEQUENCE [LARGE SCALE GENOMIC DNA]</scope>
    <source>
        <strain evidence="13">Derp</strain>
    </source>
</reference>
<keyword evidence="4" id="KW-0677">Repeat</keyword>
<dbReference type="InterPro" id="IPR016186">
    <property type="entry name" value="C-type_lectin-like/link_sf"/>
</dbReference>
<reference evidence="13 14" key="2">
    <citation type="journal article" date="2022" name="Mol. Biol. Evol.">
        <title>Comparative Genomics Reveals Insights into the Divergent Evolution of Astigmatic Mites and Household Pest Adaptations.</title>
        <authorList>
            <person name="Xiong Q."/>
            <person name="Wan A.T."/>
            <person name="Liu X."/>
            <person name="Fung C.S."/>
            <person name="Xiao X."/>
            <person name="Malainual N."/>
            <person name="Hou J."/>
            <person name="Wang L."/>
            <person name="Wang M."/>
            <person name="Yang K.Y."/>
            <person name="Cui Y."/>
            <person name="Leung E.L."/>
            <person name="Nong W."/>
            <person name="Shin S.K."/>
            <person name="Au S.W."/>
            <person name="Jeong K.Y."/>
            <person name="Chew F.T."/>
            <person name="Hui J.H."/>
            <person name="Leung T.F."/>
            <person name="Tungtrongchitr A."/>
            <person name="Zhong N."/>
            <person name="Liu Z."/>
            <person name="Tsui S.K."/>
        </authorList>
    </citation>
    <scope>NUCLEOTIDE SEQUENCE [LARGE SCALE GENOMIC DNA]</scope>
    <source>
        <strain evidence="13">Derp</strain>
    </source>
</reference>
<evidence type="ECO:0000256" key="8">
    <source>
        <dbReference type="PROSITE-ProRule" id="PRU00302"/>
    </source>
</evidence>